<dbReference type="Proteomes" id="UP001597368">
    <property type="component" value="Unassembled WGS sequence"/>
</dbReference>
<organism evidence="2 3">
    <name type="scientific">Nonomuraea mangrovi</name>
    <dbReference type="NCBI Taxonomy" id="2316207"/>
    <lineage>
        <taxon>Bacteria</taxon>
        <taxon>Bacillati</taxon>
        <taxon>Actinomycetota</taxon>
        <taxon>Actinomycetes</taxon>
        <taxon>Streptosporangiales</taxon>
        <taxon>Streptosporangiaceae</taxon>
        <taxon>Nonomuraea</taxon>
    </lineage>
</organism>
<evidence type="ECO:0000313" key="3">
    <source>
        <dbReference type="Proteomes" id="UP001597368"/>
    </source>
</evidence>
<feature type="domain" description="DUF2087" evidence="1">
    <location>
        <begin position="91"/>
        <end position="157"/>
    </location>
</feature>
<accession>A0ABW4SSD2</accession>
<dbReference type="InterPro" id="IPR018656">
    <property type="entry name" value="DUF2087"/>
</dbReference>
<gene>
    <name evidence="2" type="ORF">ACFSKW_11000</name>
</gene>
<dbReference type="Pfam" id="PF09860">
    <property type="entry name" value="DUF2087"/>
    <property type="match status" value="1"/>
</dbReference>
<reference evidence="3" key="1">
    <citation type="journal article" date="2019" name="Int. J. Syst. Evol. Microbiol.">
        <title>The Global Catalogue of Microorganisms (GCM) 10K type strain sequencing project: providing services to taxonomists for standard genome sequencing and annotation.</title>
        <authorList>
            <consortium name="The Broad Institute Genomics Platform"/>
            <consortium name="The Broad Institute Genome Sequencing Center for Infectious Disease"/>
            <person name="Wu L."/>
            <person name="Ma J."/>
        </authorList>
    </citation>
    <scope>NUCLEOTIDE SEQUENCE [LARGE SCALE GENOMIC DNA]</scope>
    <source>
        <strain evidence="3">ICMP 6774ER</strain>
    </source>
</reference>
<name>A0ABW4SSD2_9ACTN</name>
<dbReference type="RefSeq" id="WP_379571870.1">
    <property type="nucleotide sequence ID" value="NZ_JBHUFV010000016.1"/>
</dbReference>
<sequence length="164" mass="18806">MSDEEIRRVLGLLHQDTTLRAFAALVLGERPEAGEDVLERLERGGLAVRRQDGTWAARPERFRELLKAAAPPPRALTQEERVLQAFLVDGRLKEIPAKHEKRLVVLHHIARLFEPGVRYSEKDVNVVLRAFHHDFSALRRYLVEADLLSREANVYWRSGGQVDL</sequence>
<comment type="caution">
    <text evidence="2">The sequence shown here is derived from an EMBL/GenBank/DDBJ whole genome shotgun (WGS) entry which is preliminary data.</text>
</comment>
<dbReference type="EMBL" id="JBHUFV010000016">
    <property type="protein sequence ID" value="MFD1932004.1"/>
    <property type="molecule type" value="Genomic_DNA"/>
</dbReference>
<proteinExistence type="predicted"/>
<protein>
    <submittedName>
        <fullName evidence="2">DUF2087 domain-containing protein</fullName>
    </submittedName>
</protein>
<evidence type="ECO:0000259" key="1">
    <source>
        <dbReference type="Pfam" id="PF09860"/>
    </source>
</evidence>
<evidence type="ECO:0000313" key="2">
    <source>
        <dbReference type="EMBL" id="MFD1932004.1"/>
    </source>
</evidence>
<keyword evidence="3" id="KW-1185">Reference proteome</keyword>